<keyword evidence="4" id="KW-0964">Secreted</keyword>
<evidence type="ECO:0000256" key="5">
    <source>
        <dbReference type="ARBA" id="ARBA00022530"/>
    </source>
</evidence>
<dbReference type="Gene3D" id="3.30.2460.20">
    <property type="match status" value="1"/>
</dbReference>
<dbReference type="GO" id="GO:0016055">
    <property type="term" value="P:Wnt signaling pathway"/>
    <property type="evidence" value="ECO:0007669"/>
    <property type="project" value="UniProtKB-KW"/>
</dbReference>
<keyword evidence="10" id="KW-1133">Transmembrane helix</keyword>
<keyword evidence="8" id="KW-0449">Lipoprotein</keyword>
<dbReference type="EMBL" id="JBJQND010000014">
    <property type="protein sequence ID" value="KAL3854837.1"/>
    <property type="molecule type" value="Genomic_DNA"/>
</dbReference>
<dbReference type="Proteomes" id="UP001634394">
    <property type="component" value="Unassembled WGS sequence"/>
</dbReference>
<dbReference type="PROSITE" id="PS00246">
    <property type="entry name" value="WNT1"/>
    <property type="match status" value="1"/>
</dbReference>
<keyword evidence="3 9" id="KW-0217">Developmental protein</keyword>
<keyword evidence="6 9" id="KW-0879">Wnt signaling pathway</keyword>
<evidence type="ECO:0000256" key="6">
    <source>
        <dbReference type="ARBA" id="ARBA00022687"/>
    </source>
</evidence>
<dbReference type="PANTHER" id="PTHR12027">
    <property type="entry name" value="WNT RELATED"/>
    <property type="match status" value="1"/>
</dbReference>
<evidence type="ECO:0000256" key="9">
    <source>
        <dbReference type="RuleBase" id="RU003500"/>
    </source>
</evidence>
<proteinExistence type="inferred from homology"/>
<keyword evidence="7" id="KW-1015">Disulfide bond</keyword>
<evidence type="ECO:0000256" key="10">
    <source>
        <dbReference type="SAM" id="Phobius"/>
    </source>
</evidence>
<sequence>MRVNKSAVWIIFFIILLKLHVIMCYFGLAARDLILPVTLGYQVNIGDRLANNRLPSSKKLCDMLVLEKKQRRMCKRGKGIAKGLLESIRLSVFECGYQFQYERWNCSLDDQYRMNILRREFKETSFLYAISSASLVNTFARECSRGSIDRCTCDESKNLKNKEAWLWGGCGDNIKYGLKFTRKFLKYSKRRGKDIRAKVDEHNSRLGRKIVRDKVKTTCKCHGVSGSCTVQTCWRQLSPFHVIGELLKDKYENSFKVVTYTNQATGKSHLVKRLKESQDVSEESSAPKTGDMVYLEDSPNFCTASKYSLGTVGRTCQKGINCDVMCCGRGYNVKSVTVKSACQCQVHWCCYVECKQCMNEEEIYMCK</sequence>
<organism evidence="11 12">
    <name type="scientific">Sinanodonta woodiana</name>
    <name type="common">Chinese pond mussel</name>
    <name type="synonym">Anodonta woodiana</name>
    <dbReference type="NCBI Taxonomy" id="1069815"/>
    <lineage>
        <taxon>Eukaryota</taxon>
        <taxon>Metazoa</taxon>
        <taxon>Spiralia</taxon>
        <taxon>Lophotrochozoa</taxon>
        <taxon>Mollusca</taxon>
        <taxon>Bivalvia</taxon>
        <taxon>Autobranchia</taxon>
        <taxon>Heteroconchia</taxon>
        <taxon>Palaeoheterodonta</taxon>
        <taxon>Unionida</taxon>
        <taxon>Unionoidea</taxon>
        <taxon>Unionidae</taxon>
        <taxon>Unioninae</taxon>
        <taxon>Sinanodonta</taxon>
    </lineage>
</organism>
<keyword evidence="10" id="KW-0472">Membrane</keyword>
<evidence type="ECO:0000313" key="11">
    <source>
        <dbReference type="EMBL" id="KAL3854837.1"/>
    </source>
</evidence>
<dbReference type="Pfam" id="PF00110">
    <property type="entry name" value="wnt"/>
    <property type="match status" value="1"/>
</dbReference>
<dbReference type="PRINTS" id="PR01349">
    <property type="entry name" value="WNTPROTEIN"/>
</dbReference>
<dbReference type="PANTHER" id="PTHR12027:SF97">
    <property type="entry name" value="PROTEIN WNT-4"/>
    <property type="match status" value="1"/>
</dbReference>
<dbReference type="SMART" id="SM00097">
    <property type="entry name" value="WNT1"/>
    <property type="match status" value="1"/>
</dbReference>
<accession>A0ABD3UZI1</accession>
<dbReference type="CDD" id="cd19341">
    <property type="entry name" value="Wnt_Wnt9"/>
    <property type="match status" value="1"/>
</dbReference>
<keyword evidence="12" id="KW-1185">Reference proteome</keyword>
<feature type="transmembrane region" description="Helical" evidence="10">
    <location>
        <begin position="7"/>
        <end position="28"/>
    </location>
</feature>
<reference evidence="11 12" key="1">
    <citation type="submission" date="2024-11" db="EMBL/GenBank/DDBJ databases">
        <title>Chromosome-level genome assembly of the freshwater bivalve Anodonta woodiana.</title>
        <authorList>
            <person name="Chen X."/>
        </authorList>
    </citation>
    <scope>NUCLEOTIDE SEQUENCE [LARGE SCALE GENOMIC DNA]</scope>
    <source>
        <strain evidence="11">MN2024</strain>
        <tissue evidence="11">Gills</tissue>
    </source>
</reference>
<evidence type="ECO:0000256" key="4">
    <source>
        <dbReference type="ARBA" id="ARBA00022525"/>
    </source>
</evidence>
<dbReference type="AlphaFoldDB" id="A0ABD3UZI1"/>
<dbReference type="InterPro" id="IPR018161">
    <property type="entry name" value="Wnt_CS"/>
</dbReference>
<keyword evidence="10" id="KW-0812">Transmembrane</keyword>
<comment type="similarity">
    <text evidence="2 9">Belongs to the Wnt family.</text>
</comment>
<dbReference type="InterPro" id="IPR043158">
    <property type="entry name" value="Wnt_C"/>
</dbReference>
<comment type="subcellular location">
    <subcellularLocation>
        <location evidence="1 9">Secreted</location>
        <location evidence="1 9">Extracellular space</location>
        <location evidence="1 9">Extracellular matrix</location>
    </subcellularLocation>
</comment>
<evidence type="ECO:0000256" key="1">
    <source>
        <dbReference type="ARBA" id="ARBA00004498"/>
    </source>
</evidence>
<evidence type="ECO:0000256" key="7">
    <source>
        <dbReference type="ARBA" id="ARBA00023157"/>
    </source>
</evidence>
<evidence type="ECO:0000313" key="12">
    <source>
        <dbReference type="Proteomes" id="UP001634394"/>
    </source>
</evidence>
<name>A0ABD3UZI1_SINWO</name>
<protein>
    <recommendedName>
        <fullName evidence="9">Protein Wnt</fullName>
    </recommendedName>
</protein>
<comment type="function">
    <text evidence="9">Ligand for members of the frizzled family of seven transmembrane receptors.</text>
</comment>
<comment type="caution">
    <text evidence="11">The sequence shown here is derived from an EMBL/GenBank/DDBJ whole genome shotgun (WGS) entry which is preliminary data.</text>
</comment>
<evidence type="ECO:0000256" key="8">
    <source>
        <dbReference type="ARBA" id="ARBA00023288"/>
    </source>
</evidence>
<dbReference type="InterPro" id="IPR005817">
    <property type="entry name" value="Wnt"/>
</dbReference>
<evidence type="ECO:0000256" key="2">
    <source>
        <dbReference type="ARBA" id="ARBA00005683"/>
    </source>
</evidence>
<keyword evidence="5" id="KW-0272">Extracellular matrix</keyword>
<evidence type="ECO:0000256" key="3">
    <source>
        <dbReference type="ARBA" id="ARBA00022473"/>
    </source>
</evidence>
<gene>
    <name evidence="11" type="ORF">ACJMK2_014077</name>
</gene>